<keyword evidence="5" id="KW-0677">Repeat</keyword>
<dbReference type="InterPro" id="IPR018108">
    <property type="entry name" value="MCP_transmembrane"/>
</dbReference>
<dbReference type="InParanoid" id="B8C6Y1"/>
<dbReference type="FunCoup" id="B8C6Y1">
    <property type="interactions" value="331"/>
</dbReference>
<evidence type="ECO:0000256" key="2">
    <source>
        <dbReference type="ARBA" id="ARBA00006375"/>
    </source>
</evidence>
<dbReference type="PRINTS" id="PR00926">
    <property type="entry name" value="MITOCARRIER"/>
</dbReference>
<sequence length="291" mass="30783">MDQERHTPFLTSLLAGGLAGTTVDLALFPIDTLKTRLQSPHGFIAAGGFNGVYRGVMAAAAGSSPGAALFFGTYETMKPAVARLQARYLGKEASSPALNHMIAASIGEAAACLVRVPTEVLKSKMQTNASGASTLSSTLQLVLSEKDGRAFASSIFGGLYRGYGITLMREVPFAFIQFPLYERMKIEWGKLQGKQTSPLQAAMCGSLAGGVAAGVTTPLDVVKTRLMLGSDKLGVPYIGARDVIGRIIKEEGSGVLLSGIQPRVMWISIGGFVFFGAYESYRSFLMSSFAS</sequence>
<reference evidence="12 13" key="1">
    <citation type="journal article" date="2004" name="Science">
        <title>The genome of the diatom Thalassiosira pseudonana: ecology, evolution, and metabolism.</title>
        <authorList>
            <person name="Armbrust E.V."/>
            <person name="Berges J.A."/>
            <person name="Bowler C."/>
            <person name="Green B.R."/>
            <person name="Martinez D."/>
            <person name="Putnam N.H."/>
            <person name="Zhou S."/>
            <person name="Allen A.E."/>
            <person name="Apt K.E."/>
            <person name="Bechner M."/>
            <person name="Brzezinski M.A."/>
            <person name="Chaal B.K."/>
            <person name="Chiovitti A."/>
            <person name="Davis A.K."/>
            <person name="Demarest M.S."/>
            <person name="Detter J.C."/>
            <person name="Glavina T."/>
            <person name="Goodstein D."/>
            <person name="Hadi M.Z."/>
            <person name="Hellsten U."/>
            <person name="Hildebrand M."/>
            <person name="Jenkins B.D."/>
            <person name="Jurka J."/>
            <person name="Kapitonov V.V."/>
            <person name="Kroger N."/>
            <person name="Lau W.W."/>
            <person name="Lane T.W."/>
            <person name="Larimer F.W."/>
            <person name="Lippmeier J.C."/>
            <person name="Lucas S."/>
            <person name="Medina M."/>
            <person name="Montsant A."/>
            <person name="Obornik M."/>
            <person name="Parker M.S."/>
            <person name="Palenik B."/>
            <person name="Pazour G.J."/>
            <person name="Richardson P.M."/>
            <person name="Rynearson T.A."/>
            <person name="Saito M.A."/>
            <person name="Schwartz D.C."/>
            <person name="Thamatrakoln K."/>
            <person name="Valentin K."/>
            <person name="Vardi A."/>
            <person name="Wilkerson F.P."/>
            <person name="Rokhsar D.S."/>
        </authorList>
    </citation>
    <scope>NUCLEOTIDE SEQUENCE [LARGE SCALE GENOMIC DNA]</scope>
    <source>
        <strain evidence="12 13">CCMP1335</strain>
    </source>
</reference>
<dbReference type="RefSeq" id="XP_002291799.1">
    <property type="nucleotide sequence ID" value="XM_002291763.1"/>
</dbReference>
<dbReference type="GO" id="GO:0000095">
    <property type="term" value="F:S-adenosyl-L-methionine transmembrane transporter activity"/>
    <property type="evidence" value="ECO:0000318"/>
    <property type="project" value="GO_Central"/>
</dbReference>
<evidence type="ECO:0000256" key="8">
    <source>
        <dbReference type="ARBA" id="ARBA00023128"/>
    </source>
</evidence>
<dbReference type="PROSITE" id="PS50920">
    <property type="entry name" value="SOLCAR"/>
    <property type="match status" value="3"/>
</dbReference>
<dbReference type="AlphaFoldDB" id="B8C6Y1"/>
<keyword evidence="13" id="KW-1185">Reference proteome</keyword>
<keyword evidence="4 10" id="KW-0812">Transmembrane</keyword>
<evidence type="ECO:0000256" key="1">
    <source>
        <dbReference type="ARBA" id="ARBA00004448"/>
    </source>
</evidence>
<dbReference type="HOGENOM" id="CLU_015166_3_0_1"/>
<dbReference type="SUPFAM" id="SSF103506">
    <property type="entry name" value="Mitochondrial carrier"/>
    <property type="match status" value="1"/>
</dbReference>
<evidence type="ECO:0008006" key="14">
    <source>
        <dbReference type="Google" id="ProtNLM"/>
    </source>
</evidence>
<dbReference type="STRING" id="35128.B8C6Y1"/>
<evidence type="ECO:0000256" key="5">
    <source>
        <dbReference type="ARBA" id="ARBA00022737"/>
    </source>
</evidence>
<evidence type="ECO:0000313" key="13">
    <source>
        <dbReference type="Proteomes" id="UP000001449"/>
    </source>
</evidence>
<dbReference type="InterPro" id="IPR002067">
    <property type="entry name" value="MCP"/>
</dbReference>
<dbReference type="GeneID" id="7445605"/>
<evidence type="ECO:0000256" key="9">
    <source>
        <dbReference type="ARBA" id="ARBA00023136"/>
    </source>
</evidence>
<keyword evidence="3 11" id="KW-0813">Transport</keyword>
<evidence type="ECO:0000256" key="10">
    <source>
        <dbReference type="PROSITE-ProRule" id="PRU00282"/>
    </source>
</evidence>
<accession>B8C6Y1</accession>
<dbReference type="FunFam" id="1.50.40.10:FF:000018">
    <property type="entry name" value="S-adenosylmethionine mitochondrial carrier protein-like"/>
    <property type="match status" value="1"/>
</dbReference>
<feature type="repeat" description="Solcar" evidence="10">
    <location>
        <begin position="95"/>
        <end position="187"/>
    </location>
</feature>
<keyword evidence="7" id="KW-1133">Transmembrane helix</keyword>
<name>B8C6Y1_THAPS</name>
<evidence type="ECO:0000256" key="11">
    <source>
        <dbReference type="RuleBase" id="RU000488"/>
    </source>
</evidence>
<evidence type="ECO:0000256" key="3">
    <source>
        <dbReference type="ARBA" id="ARBA00022448"/>
    </source>
</evidence>
<dbReference type="PANTHER" id="PTHR45667">
    <property type="entry name" value="S-ADENOSYLMETHIONINE MITOCHONDRIAL CARRIER PROTEIN"/>
    <property type="match status" value="1"/>
</dbReference>
<protein>
    <recommendedName>
        <fullName evidence="14">S-adenosylmethionine transporter</fullName>
    </recommendedName>
</protein>
<feature type="repeat" description="Solcar" evidence="10">
    <location>
        <begin position="7"/>
        <end position="80"/>
    </location>
</feature>
<keyword evidence="8" id="KW-0496">Mitochondrion</keyword>
<keyword evidence="6" id="KW-0999">Mitochondrion inner membrane</keyword>
<feature type="repeat" description="Solcar" evidence="10">
    <location>
        <begin position="196"/>
        <end position="284"/>
    </location>
</feature>
<evidence type="ECO:0000256" key="6">
    <source>
        <dbReference type="ARBA" id="ARBA00022792"/>
    </source>
</evidence>
<evidence type="ECO:0000313" key="12">
    <source>
        <dbReference type="EMBL" id="EED90650.1"/>
    </source>
</evidence>
<evidence type="ECO:0000256" key="4">
    <source>
        <dbReference type="ARBA" id="ARBA00022692"/>
    </source>
</evidence>
<organism evidence="12 13">
    <name type="scientific">Thalassiosira pseudonana</name>
    <name type="common">Marine diatom</name>
    <name type="synonym">Cyclotella nana</name>
    <dbReference type="NCBI Taxonomy" id="35128"/>
    <lineage>
        <taxon>Eukaryota</taxon>
        <taxon>Sar</taxon>
        <taxon>Stramenopiles</taxon>
        <taxon>Ochrophyta</taxon>
        <taxon>Bacillariophyta</taxon>
        <taxon>Coscinodiscophyceae</taxon>
        <taxon>Thalassiosirophycidae</taxon>
        <taxon>Thalassiosirales</taxon>
        <taxon>Thalassiosiraceae</taxon>
        <taxon>Thalassiosira</taxon>
    </lineage>
</organism>
<comment type="similarity">
    <text evidence="2 11">Belongs to the mitochondrial carrier (TC 2.A.29) family.</text>
</comment>
<dbReference type="InterPro" id="IPR023395">
    <property type="entry name" value="MCP_dom_sf"/>
</dbReference>
<dbReference type="Proteomes" id="UP000001449">
    <property type="component" value="Chromosome 8"/>
</dbReference>
<dbReference type="Pfam" id="PF00153">
    <property type="entry name" value="Mito_carr"/>
    <property type="match status" value="4"/>
</dbReference>
<keyword evidence="9 10" id="KW-0472">Membrane</keyword>
<dbReference type="PaxDb" id="35128-Thaps36088"/>
<dbReference type="EMBL" id="CM000644">
    <property type="protein sequence ID" value="EED90650.1"/>
    <property type="molecule type" value="Genomic_DNA"/>
</dbReference>
<evidence type="ECO:0000256" key="7">
    <source>
        <dbReference type="ARBA" id="ARBA00022989"/>
    </source>
</evidence>
<comment type="subcellular location">
    <subcellularLocation>
        <location evidence="1">Mitochondrion inner membrane</location>
        <topology evidence="1">Multi-pass membrane protein</topology>
    </subcellularLocation>
</comment>
<dbReference type="OMA" id="IGPRTMW"/>
<proteinExistence type="inferred from homology"/>
<dbReference type="Gene3D" id="1.50.40.10">
    <property type="entry name" value="Mitochondrial carrier domain"/>
    <property type="match status" value="1"/>
</dbReference>
<gene>
    <name evidence="12" type="ORF">THAPSDRAFT_36088</name>
</gene>
<reference evidence="12 13" key="2">
    <citation type="journal article" date="2008" name="Nature">
        <title>The Phaeodactylum genome reveals the evolutionary history of diatom genomes.</title>
        <authorList>
            <person name="Bowler C."/>
            <person name="Allen A.E."/>
            <person name="Badger J.H."/>
            <person name="Grimwood J."/>
            <person name="Jabbari K."/>
            <person name="Kuo A."/>
            <person name="Maheswari U."/>
            <person name="Martens C."/>
            <person name="Maumus F."/>
            <person name="Otillar R.P."/>
            <person name="Rayko E."/>
            <person name="Salamov A."/>
            <person name="Vandepoele K."/>
            <person name="Beszteri B."/>
            <person name="Gruber A."/>
            <person name="Heijde M."/>
            <person name="Katinka M."/>
            <person name="Mock T."/>
            <person name="Valentin K."/>
            <person name="Verret F."/>
            <person name="Berges J.A."/>
            <person name="Brownlee C."/>
            <person name="Cadoret J.P."/>
            <person name="Chiovitti A."/>
            <person name="Choi C.J."/>
            <person name="Coesel S."/>
            <person name="De Martino A."/>
            <person name="Detter J.C."/>
            <person name="Durkin C."/>
            <person name="Falciatore A."/>
            <person name="Fournet J."/>
            <person name="Haruta M."/>
            <person name="Huysman M.J."/>
            <person name="Jenkins B.D."/>
            <person name="Jiroutova K."/>
            <person name="Jorgensen R.E."/>
            <person name="Joubert Y."/>
            <person name="Kaplan A."/>
            <person name="Kroger N."/>
            <person name="Kroth P.G."/>
            <person name="La Roche J."/>
            <person name="Lindquist E."/>
            <person name="Lommer M."/>
            <person name="Martin-Jezequel V."/>
            <person name="Lopez P.J."/>
            <person name="Lucas S."/>
            <person name="Mangogna M."/>
            <person name="McGinnis K."/>
            <person name="Medlin L.K."/>
            <person name="Montsant A."/>
            <person name="Oudot-Le Secq M.P."/>
            <person name="Napoli C."/>
            <person name="Obornik M."/>
            <person name="Parker M.S."/>
            <person name="Petit J.L."/>
            <person name="Porcel B.M."/>
            <person name="Poulsen N."/>
            <person name="Robison M."/>
            <person name="Rychlewski L."/>
            <person name="Rynearson T.A."/>
            <person name="Schmutz J."/>
            <person name="Shapiro H."/>
            <person name="Siaut M."/>
            <person name="Stanley M."/>
            <person name="Sussman M.R."/>
            <person name="Taylor A.R."/>
            <person name="Vardi A."/>
            <person name="von Dassow P."/>
            <person name="Vyverman W."/>
            <person name="Willis A."/>
            <person name="Wyrwicz L.S."/>
            <person name="Rokhsar D.S."/>
            <person name="Weissenbach J."/>
            <person name="Armbrust E.V."/>
            <person name="Green B.R."/>
            <person name="Van de Peer Y."/>
            <person name="Grigoriev I.V."/>
        </authorList>
    </citation>
    <scope>NUCLEOTIDE SEQUENCE [LARGE SCALE GENOMIC DNA]</scope>
    <source>
        <strain evidence="12 13">CCMP1335</strain>
    </source>
</reference>
<dbReference type="GO" id="GO:0005743">
    <property type="term" value="C:mitochondrial inner membrane"/>
    <property type="evidence" value="ECO:0000318"/>
    <property type="project" value="GO_Central"/>
</dbReference>
<dbReference type="KEGG" id="tps:THAPSDRAFT_36088"/>
<dbReference type="eggNOG" id="KOG0768">
    <property type="taxonomic scope" value="Eukaryota"/>
</dbReference>